<comment type="caution">
    <text evidence="2">The sequence shown here is derived from an EMBL/GenBank/DDBJ whole genome shotgun (WGS) entry which is preliminary data.</text>
</comment>
<evidence type="ECO:0000313" key="3">
    <source>
        <dbReference type="Proteomes" id="UP000228809"/>
    </source>
</evidence>
<dbReference type="Pfam" id="PF07963">
    <property type="entry name" value="N_methyl"/>
    <property type="match status" value="1"/>
</dbReference>
<evidence type="ECO:0000256" key="1">
    <source>
        <dbReference type="SAM" id="Phobius"/>
    </source>
</evidence>
<keyword evidence="1" id="KW-0812">Transmembrane</keyword>
<keyword evidence="1" id="KW-0472">Membrane</keyword>
<name>A0A2M6WE26_9BACT</name>
<organism evidence="2 3">
    <name type="scientific">Candidatus Kaiserbacteria bacterium CG10_big_fil_rev_8_21_14_0_10_49_17</name>
    <dbReference type="NCBI Taxonomy" id="1974609"/>
    <lineage>
        <taxon>Bacteria</taxon>
        <taxon>Candidatus Kaiseribacteriota</taxon>
    </lineage>
</organism>
<evidence type="ECO:0000313" key="2">
    <source>
        <dbReference type="EMBL" id="PIT91038.1"/>
    </source>
</evidence>
<evidence type="ECO:0008006" key="4">
    <source>
        <dbReference type="Google" id="ProtNLM"/>
    </source>
</evidence>
<dbReference type="InterPro" id="IPR012902">
    <property type="entry name" value="N_methyl_site"/>
</dbReference>
<dbReference type="NCBIfam" id="TIGR02532">
    <property type="entry name" value="IV_pilin_GFxxxE"/>
    <property type="match status" value="1"/>
</dbReference>
<sequence>MRTVSHSGNSARVVFVNRYHFNLLSVKYFTKRVARDERGGFTLIELLVAITILILITAAMLTSHSSFSGKILLSNFAYEVALSVRQAQVFGLSVREFQTSSNLFTIGYGVHFDALDLTTYRLFADEDSNEIYNSSSDGTVETFSTRRGFQIARFCATASSGTEFCSDTGELTALDIVFLRPDPDAIINATRSNGAPGVYQRARIVLRSPQGDERSVLVEATGQISVPTVSGL</sequence>
<feature type="transmembrane region" description="Helical" evidence="1">
    <location>
        <begin position="41"/>
        <end position="61"/>
    </location>
</feature>
<keyword evidence="1" id="KW-1133">Transmembrane helix</keyword>
<dbReference type="AlphaFoldDB" id="A0A2M6WE26"/>
<reference evidence="3" key="1">
    <citation type="submission" date="2017-09" db="EMBL/GenBank/DDBJ databases">
        <title>Depth-based differentiation of microbial function through sediment-hosted aquifers and enrichment of novel symbionts in the deep terrestrial subsurface.</title>
        <authorList>
            <person name="Probst A.J."/>
            <person name="Ladd B."/>
            <person name="Jarett J.K."/>
            <person name="Geller-Mcgrath D.E."/>
            <person name="Sieber C.M.K."/>
            <person name="Emerson J.B."/>
            <person name="Anantharaman K."/>
            <person name="Thomas B.C."/>
            <person name="Malmstrom R."/>
            <person name="Stieglmeier M."/>
            <person name="Klingl A."/>
            <person name="Woyke T."/>
            <person name="Ryan C.M."/>
            <person name="Banfield J.F."/>
        </authorList>
    </citation>
    <scope>NUCLEOTIDE SEQUENCE [LARGE SCALE GENOMIC DNA]</scope>
</reference>
<accession>A0A2M6WE26</accession>
<proteinExistence type="predicted"/>
<dbReference type="EMBL" id="PFBJ01000013">
    <property type="protein sequence ID" value="PIT91038.1"/>
    <property type="molecule type" value="Genomic_DNA"/>
</dbReference>
<protein>
    <recommendedName>
        <fullName evidence="4">Prepilin-type N-terminal cleavage/methylation domain-containing protein</fullName>
    </recommendedName>
</protein>
<dbReference type="PROSITE" id="PS00409">
    <property type="entry name" value="PROKAR_NTER_METHYL"/>
    <property type="match status" value="1"/>
</dbReference>
<dbReference type="Proteomes" id="UP000228809">
    <property type="component" value="Unassembled WGS sequence"/>
</dbReference>
<gene>
    <name evidence="2" type="ORF">COU17_02595</name>
</gene>